<evidence type="ECO:0000313" key="1">
    <source>
        <dbReference type="EMBL" id="MPC48910.1"/>
    </source>
</evidence>
<name>A0A5B7FMG0_PORTR</name>
<dbReference type="AlphaFoldDB" id="A0A5B7FMG0"/>
<organism evidence="1 2">
    <name type="scientific">Portunus trituberculatus</name>
    <name type="common">Swimming crab</name>
    <name type="synonym">Neptunus trituberculatus</name>
    <dbReference type="NCBI Taxonomy" id="210409"/>
    <lineage>
        <taxon>Eukaryota</taxon>
        <taxon>Metazoa</taxon>
        <taxon>Ecdysozoa</taxon>
        <taxon>Arthropoda</taxon>
        <taxon>Crustacea</taxon>
        <taxon>Multicrustacea</taxon>
        <taxon>Malacostraca</taxon>
        <taxon>Eumalacostraca</taxon>
        <taxon>Eucarida</taxon>
        <taxon>Decapoda</taxon>
        <taxon>Pleocyemata</taxon>
        <taxon>Brachyura</taxon>
        <taxon>Eubrachyura</taxon>
        <taxon>Portunoidea</taxon>
        <taxon>Portunidae</taxon>
        <taxon>Portuninae</taxon>
        <taxon>Portunus</taxon>
    </lineage>
</organism>
<dbReference type="EMBL" id="VSRR010008555">
    <property type="protein sequence ID" value="MPC48910.1"/>
    <property type="molecule type" value="Genomic_DNA"/>
</dbReference>
<comment type="caution">
    <text evidence="1">The sequence shown here is derived from an EMBL/GenBank/DDBJ whole genome shotgun (WGS) entry which is preliminary data.</text>
</comment>
<evidence type="ECO:0000313" key="2">
    <source>
        <dbReference type="Proteomes" id="UP000324222"/>
    </source>
</evidence>
<gene>
    <name evidence="1" type="ORF">E2C01_042696</name>
</gene>
<proteinExistence type="predicted"/>
<protein>
    <submittedName>
        <fullName evidence="1">Uncharacterized protein</fullName>
    </submittedName>
</protein>
<dbReference type="Proteomes" id="UP000324222">
    <property type="component" value="Unassembled WGS sequence"/>
</dbReference>
<accession>A0A5B7FMG0</accession>
<sequence>MSHGAPGSLLSCAVHTYASEETQPFSRCDQAGRCVSKAQWADRAAQQRANRRAVVCRGRCDFKGCQSGSVCE</sequence>
<reference evidence="1 2" key="1">
    <citation type="submission" date="2019-05" db="EMBL/GenBank/DDBJ databases">
        <title>Another draft genome of Portunus trituberculatus and its Hox gene families provides insights of decapod evolution.</title>
        <authorList>
            <person name="Jeong J.-H."/>
            <person name="Song I."/>
            <person name="Kim S."/>
            <person name="Choi T."/>
            <person name="Kim D."/>
            <person name="Ryu S."/>
            <person name="Kim W."/>
        </authorList>
    </citation>
    <scope>NUCLEOTIDE SEQUENCE [LARGE SCALE GENOMIC DNA]</scope>
    <source>
        <tissue evidence="1">Muscle</tissue>
    </source>
</reference>
<keyword evidence="2" id="KW-1185">Reference proteome</keyword>